<feature type="domain" description="Pectinesterase catalytic" evidence="13">
    <location>
        <begin position="69"/>
        <end position="336"/>
    </location>
</feature>
<keyword evidence="9 12" id="KW-0063">Aspartyl esterase</keyword>
<evidence type="ECO:0000256" key="11">
    <source>
        <dbReference type="PROSITE-ProRule" id="PRU10040"/>
    </source>
</evidence>
<evidence type="ECO:0000313" key="14">
    <source>
        <dbReference type="EMBL" id="KAF9671811.1"/>
    </source>
</evidence>
<keyword evidence="6" id="KW-0964">Secreted</keyword>
<dbReference type="Gene3D" id="2.160.20.10">
    <property type="entry name" value="Single-stranded right-handed beta-helix, Pectin lyase-like"/>
    <property type="match status" value="2"/>
</dbReference>
<dbReference type="InterPro" id="IPR033131">
    <property type="entry name" value="Pectinesterase_Asp_AS"/>
</dbReference>
<evidence type="ECO:0000259" key="13">
    <source>
        <dbReference type="Pfam" id="PF01095"/>
    </source>
</evidence>
<evidence type="ECO:0000256" key="4">
    <source>
        <dbReference type="ARBA" id="ARBA00013229"/>
    </source>
</evidence>
<dbReference type="FunFam" id="2.160.20.10:FF:000008">
    <property type="entry name" value="Pectinesterase"/>
    <property type="match status" value="2"/>
</dbReference>
<dbReference type="EC" id="3.1.1.11" evidence="4 12"/>
<evidence type="ECO:0000256" key="6">
    <source>
        <dbReference type="ARBA" id="ARBA00022525"/>
    </source>
</evidence>
<organism evidence="14 15">
    <name type="scientific">Salix dunnii</name>
    <dbReference type="NCBI Taxonomy" id="1413687"/>
    <lineage>
        <taxon>Eukaryota</taxon>
        <taxon>Viridiplantae</taxon>
        <taxon>Streptophyta</taxon>
        <taxon>Embryophyta</taxon>
        <taxon>Tracheophyta</taxon>
        <taxon>Spermatophyta</taxon>
        <taxon>Magnoliopsida</taxon>
        <taxon>eudicotyledons</taxon>
        <taxon>Gunneridae</taxon>
        <taxon>Pentapetalae</taxon>
        <taxon>rosids</taxon>
        <taxon>fabids</taxon>
        <taxon>Malpighiales</taxon>
        <taxon>Salicaceae</taxon>
        <taxon>Saliceae</taxon>
        <taxon>Salix</taxon>
    </lineage>
</organism>
<keyword evidence="15" id="KW-1185">Reference proteome</keyword>
<dbReference type="GO" id="GO:0045490">
    <property type="term" value="P:pectin catabolic process"/>
    <property type="evidence" value="ECO:0007669"/>
    <property type="project" value="UniProtKB-UniRule"/>
</dbReference>
<gene>
    <name evidence="14" type="ORF">SADUNF_Sadunf12G0087400</name>
</gene>
<dbReference type="GO" id="GO:0030599">
    <property type="term" value="F:pectinesterase activity"/>
    <property type="evidence" value="ECO:0007669"/>
    <property type="project" value="UniProtKB-UniRule"/>
</dbReference>
<feature type="domain" description="Pectinesterase catalytic" evidence="13">
    <location>
        <begin position="416"/>
        <end position="702"/>
    </location>
</feature>
<proteinExistence type="inferred from homology"/>
<accession>A0A835MSH0</accession>
<sequence length="711" mass="77114">MGSIKGTCMAAAVVLLLVSTTASSNATSPIPGDPSSLKPWFQANVKPYRQRKGTLDPALEAAEAKPRTIKVRQNGSGDYRTLTDAVESIPSGNTQRVIVDIGAGVYTEKIKIDKDKPFITFKGSASNKPTLTFGGTARVYGTVYSATLQVYSAYFVASNIIIKNSAPRPSGRFKEEQAVALRIGGDKAAFYNCRLIGFQDTLCDDMGRHFFKNCYIEGTVDFIFGSGKSLYLATKINVLADHGLAVITAQARHKEDDTGFSFVHCKVNGIGKGAYLGRAWTERPRVVFAYTEMSSVVDPAGWSDNLHPERDRTVSFGEYKCKGPGSNPSGRVKFSKQLTPQQVKPLISLAYIEAVQCAITVILLVSTTVSSDDKSPIPADPASLNTWFRDNVKPLASRKGTVDPALEAAEAKRRTIKVRRDGSGEFKTLKDAIKSIPTGNTERVIVDIGPGEYIEKLKIKSGKRFVTFLGSPGNMPTLSFAGTARDYGTVYSATLEVEADYFVAANIIIKNSSPRPHGKLKGEQAVALRIAGDKSAFYNCRIIGFQDTLCDDKGRHLFKDCHIEGTVDYIFGSGKSLYLGTKLQVIADANGNFITAQARHNEAEDTGFSFVHCKVEGTGSGAYLGRAWQPRPRVVFAYTTMSSVVNPEGWSNNLHPERDQTALFGEYKCDGAGANTAARAKSSKKLTPDQVAPFISLGFIEGSKWLLPPPS</sequence>
<evidence type="ECO:0000256" key="12">
    <source>
        <dbReference type="RuleBase" id="RU000589"/>
    </source>
</evidence>
<dbReference type="InterPro" id="IPR012334">
    <property type="entry name" value="Pectin_lyas_fold"/>
</dbReference>
<name>A0A835MSH0_9ROSI</name>
<evidence type="ECO:0000256" key="9">
    <source>
        <dbReference type="ARBA" id="ARBA00023085"/>
    </source>
</evidence>
<feature type="chain" id="PRO_5033109791" description="Pectinesterase" evidence="12">
    <location>
        <begin position="27"/>
        <end position="711"/>
    </location>
</feature>
<dbReference type="PANTHER" id="PTHR31321:SF87">
    <property type="entry name" value="PECTINESTERASE 63-RELATED"/>
    <property type="match status" value="1"/>
</dbReference>
<comment type="catalytic activity">
    <reaction evidence="10 12">
        <text>[(1-&gt;4)-alpha-D-galacturonosyl methyl ester](n) + n H2O = [(1-&gt;4)-alpha-D-galacturonosyl](n) + n methanol + n H(+)</text>
        <dbReference type="Rhea" id="RHEA:22380"/>
        <dbReference type="Rhea" id="RHEA-COMP:14570"/>
        <dbReference type="Rhea" id="RHEA-COMP:14573"/>
        <dbReference type="ChEBI" id="CHEBI:15377"/>
        <dbReference type="ChEBI" id="CHEBI:15378"/>
        <dbReference type="ChEBI" id="CHEBI:17790"/>
        <dbReference type="ChEBI" id="CHEBI:140522"/>
        <dbReference type="ChEBI" id="CHEBI:140523"/>
        <dbReference type="EC" id="3.1.1.11"/>
    </reaction>
</comment>
<evidence type="ECO:0000256" key="2">
    <source>
        <dbReference type="ARBA" id="ARBA00005184"/>
    </source>
</evidence>
<evidence type="ECO:0000313" key="15">
    <source>
        <dbReference type="Proteomes" id="UP000657918"/>
    </source>
</evidence>
<comment type="subcellular location">
    <subcellularLocation>
        <location evidence="1">Secreted</location>
        <location evidence="1">Cell wall</location>
    </subcellularLocation>
</comment>
<dbReference type="UniPathway" id="UPA00545">
    <property type="reaction ID" value="UER00823"/>
</dbReference>
<feature type="active site" evidence="11">
    <location>
        <position position="568"/>
    </location>
</feature>
<dbReference type="AlphaFoldDB" id="A0A835MSH0"/>
<dbReference type="InterPro" id="IPR000070">
    <property type="entry name" value="Pectinesterase_cat"/>
</dbReference>
<dbReference type="Pfam" id="PF01095">
    <property type="entry name" value="Pectinesterase"/>
    <property type="match status" value="2"/>
</dbReference>
<dbReference type="PANTHER" id="PTHR31321">
    <property type="entry name" value="ACYL-COA THIOESTER HYDROLASE YBHC-RELATED"/>
    <property type="match status" value="1"/>
</dbReference>
<dbReference type="InterPro" id="IPR011050">
    <property type="entry name" value="Pectin_lyase_fold/virulence"/>
</dbReference>
<dbReference type="PROSITE" id="PS00503">
    <property type="entry name" value="PECTINESTERASE_2"/>
    <property type="match status" value="2"/>
</dbReference>
<evidence type="ECO:0000256" key="1">
    <source>
        <dbReference type="ARBA" id="ARBA00004191"/>
    </source>
</evidence>
<keyword evidence="5" id="KW-0134">Cell wall</keyword>
<keyword evidence="8 12" id="KW-0378">Hydrolase</keyword>
<reference evidence="14 15" key="1">
    <citation type="submission" date="2020-10" db="EMBL/GenBank/DDBJ databases">
        <title>Plant Genome Project.</title>
        <authorList>
            <person name="Zhang R.-G."/>
        </authorList>
    </citation>
    <scope>NUCLEOTIDE SEQUENCE [LARGE SCALE GENOMIC DNA]</scope>
    <source>
        <strain evidence="14">FAFU-HL-1</strain>
        <tissue evidence="14">Leaf</tissue>
    </source>
</reference>
<dbReference type="EMBL" id="JADGMS010000012">
    <property type="protein sequence ID" value="KAF9671811.1"/>
    <property type="molecule type" value="Genomic_DNA"/>
</dbReference>
<evidence type="ECO:0000256" key="10">
    <source>
        <dbReference type="ARBA" id="ARBA00047928"/>
    </source>
</evidence>
<comment type="caution">
    <text evidence="14">The sequence shown here is derived from an EMBL/GenBank/DDBJ whole genome shotgun (WGS) entry which is preliminary data.</text>
</comment>
<comment type="pathway">
    <text evidence="2 12">Glycan metabolism; pectin degradation; 2-dehydro-3-deoxy-D-gluconate from pectin: step 1/5.</text>
</comment>
<dbReference type="Proteomes" id="UP000657918">
    <property type="component" value="Unassembled WGS sequence"/>
</dbReference>
<keyword evidence="7 12" id="KW-0732">Signal</keyword>
<dbReference type="SUPFAM" id="SSF51126">
    <property type="entry name" value="Pectin lyase-like"/>
    <property type="match status" value="2"/>
</dbReference>
<evidence type="ECO:0000256" key="5">
    <source>
        <dbReference type="ARBA" id="ARBA00022512"/>
    </source>
</evidence>
<feature type="signal peptide" evidence="12">
    <location>
        <begin position="1"/>
        <end position="26"/>
    </location>
</feature>
<evidence type="ECO:0000256" key="3">
    <source>
        <dbReference type="ARBA" id="ARBA00008891"/>
    </source>
</evidence>
<dbReference type="OrthoDB" id="2019149at2759"/>
<feature type="active site" evidence="11">
    <location>
        <position position="221"/>
    </location>
</feature>
<comment type="similarity">
    <text evidence="3">Belongs to the pectinesterase family.</text>
</comment>
<evidence type="ECO:0000256" key="7">
    <source>
        <dbReference type="ARBA" id="ARBA00022729"/>
    </source>
</evidence>
<evidence type="ECO:0000256" key="8">
    <source>
        <dbReference type="ARBA" id="ARBA00022801"/>
    </source>
</evidence>
<protein>
    <recommendedName>
        <fullName evidence="4 12">Pectinesterase</fullName>
        <ecNumber evidence="4 12">3.1.1.11</ecNumber>
    </recommendedName>
</protein>
<dbReference type="GO" id="GO:0042545">
    <property type="term" value="P:cell wall modification"/>
    <property type="evidence" value="ECO:0007669"/>
    <property type="project" value="UniProtKB-UniRule"/>
</dbReference>